<reference evidence="1" key="1">
    <citation type="journal article" date="2014" name="Nat. Commun.">
        <title>The tobacco genome sequence and its comparison with those of tomato and potato.</title>
        <authorList>
            <person name="Sierro N."/>
            <person name="Battey J.N."/>
            <person name="Ouadi S."/>
            <person name="Bakaher N."/>
            <person name="Bovet L."/>
            <person name="Willig A."/>
            <person name="Goepfert S."/>
            <person name="Peitsch M.C."/>
            <person name="Ivanov N.V."/>
        </authorList>
    </citation>
    <scope>NUCLEOTIDE SEQUENCE [LARGE SCALE GENOMIC DNA]</scope>
</reference>
<protein>
    <submittedName>
        <fullName evidence="2">Uncharacterized protein LOC142177514</fullName>
    </submittedName>
</protein>
<reference evidence="2" key="2">
    <citation type="submission" date="2025-08" db="UniProtKB">
        <authorList>
            <consortium name="RefSeq"/>
        </authorList>
    </citation>
    <scope>IDENTIFICATION</scope>
    <source>
        <tissue evidence="2">Leaf</tissue>
    </source>
</reference>
<organism evidence="1 2">
    <name type="scientific">Nicotiana tabacum</name>
    <name type="common">Common tobacco</name>
    <dbReference type="NCBI Taxonomy" id="4097"/>
    <lineage>
        <taxon>Eukaryota</taxon>
        <taxon>Viridiplantae</taxon>
        <taxon>Streptophyta</taxon>
        <taxon>Embryophyta</taxon>
        <taxon>Tracheophyta</taxon>
        <taxon>Spermatophyta</taxon>
        <taxon>Magnoliopsida</taxon>
        <taxon>eudicotyledons</taxon>
        <taxon>Gunneridae</taxon>
        <taxon>Pentapetalae</taxon>
        <taxon>asterids</taxon>
        <taxon>lamiids</taxon>
        <taxon>Solanales</taxon>
        <taxon>Solanaceae</taxon>
        <taxon>Nicotianoideae</taxon>
        <taxon>Nicotianeae</taxon>
        <taxon>Nicotiana</taxon>
    </lineage>
</organism>
<proteinExistence type="predicted"/>
<accession>A0AC58TZE3</accession>
<name>A0AC58TZE3_TOBAC</name>
<dbReference type="RefSeq" id="XP_075102599.1">
    <property type="nucleotide sequence ID" value="XM_075246498.1"/>
</dbReference>
<sequence>MRKKHSNSCVCPAKSGAQKEEEEDKVHQFLMGLNETYASVRSNLLMMNPLLSLDTAYNILLQDERQRQVNSVTQFHLESSSFNVNFNGKNPVHPNPPQRQYNQRVNFDQSKFNLFCKYCKKSGHLIDKCYKLHGFPQNFKFTKGRKMAANAIVDSISHRLRAPF</sequence>
<evidence type="ECO:0000313" key="1">
    <source>
        <dbReference type="Proteomes" id="UP000790787"/>
    </source>
</evidence>
<dbReference type="Proteomes" id="UP000790787">
    <property type="component" value="Chromosome 23"/>
</dbReference>
<keyword evidence="1" id="KW-1185">Reference proteome</keyword>
<gene>
    <name evidence="2" type="primary">LOC142177514</name>
</gene>
<evidence type="ECO:0000313" key="2">
    <source>
        <dbReference type="RefSeq" id="XP_075102599.1"/>
    </source>
</evidence>